<comment type="caution">
    <text evidence="1">The sequence shown here is derived from an EMBL/GenBank/DDBJ whole genome shotgun (WGS) entry which is preliminary data.</text>
</comment>
<accession>A0ABQ3SI26</accession>
<evidence type="ECO:0008006" key="3">
    <source>
        <dbReference type="Google" id="ProtNLM"/>
    </source>
</evidence>
<evidence type="ECO:0000313" key="2">
    <source>
        <dbReference type="Proteomes" id="UP000613974"/>
    </source>
</evidence>
<evidence type="ECO:0000313" key="1">
    <source>
        <dbReference type="EMBL" id="GHI67796.1"/>
    </source>
</evidence>
<reference evidence="2" key="1">
    <citation type="submission" date="2023-07" db="EMBL/GenBank/DDBJ databases">
        <title>Whole genome shotgun sequence of Streptomyces nojiriensis NBRC 13794.</title>
        <authorList>
            <person name="Komaki H."/>
            <person name="Tamura T."/>
        </authorList>
    </citation>
    <scope>NUCLEOTIDE SEQUENCE [LARGE SCALE GENOMIC DNA]</scope>
    <source>
        <strain evidence="2">NBRC 13794</strain>
    </source>
</reference>
<proteinExistence type="predicted"/>
<protein>
    <recommendedName>
        <fullName evidence="3">Integral membrane protein</fullName>
    </recommendedName>
</protein>
<dbReference type="RefSeq" id="WP_189748261.1">
    <property type="nucleotide sequence ID" value="NZ_BMRL01000040.1"/>
</dbReference>
<dbReference type="EMBL" id="BNEC01000003">
    <property type="protein sequence ID" value="GHI67796.1"/>
    <property type="molecule type" value="Genomic_DNA"/>
</dbReference>
<keyword evidence="2" id="KW-1185">Reference proteome</keyword>
<gene>
    <name evidence="1" type="ORF">Snoj_17140</name>
</gene>
<sequence length="91" mass="9085">MTVTLLTVAIVVAALVIRTAVAEIRVPGSGRRQWAFLTDRRAWAIGTGTAVALGVVGWATAGPTAAVWAAVAGLLVASLTRAGGGDGDGDD</sequence>
<dbReference type="Proteomes" id="UP000613974">
    <property type="component" value="Unassembled WGS sequence"/>
</dbReference>
<dbReference type="GeneID" id="95594118"/>
<organism evidence="1 2">
    <name type="scientific">Streptomyces nojiriensis</name>
    <dbReference type="NCBI Taxonomy" id="66374"/>
    <lineage>
        <taxon>Bacteria</taxon>
        <taxon>Bacillati</taxon>
        <taxon>Actinomycetota</taxon>
        <taxon>Actinomycetes</taxon>
        <taxon>Kitasatosporales</taxon>
        <taxon>Streptomycetaceae</taxon>
        <taxon>Streptomyces</taxon>
    </lineage>
</organism>
<name>A0ABQ3SI26_9ACTN</name>